<sequence>MEGPFDALAVTAASIATDRSVTAVSTCGTTVTRAQAAAVLEHHPSRVTIALDGDTAGHTGTGRWVEQVRRHGDHLVRVADLPSGLDPAEMIGRYGPGVLDAIVEQARPAWRLDAPSAIRAGTDRSPSFDPPLAFTPPCWTGQAAPRTPIPTRSRPL</sequence>
<dbReference type="CDD" id="cd03364">
    <property type="entry name" value="TOPRIM_DnaG_primases"/>
    <property type="match status" value="1"/>
</dbReference>
<dbReference type="PANTHER" id="PTHR30313:SF2">
    <property type="entry name" value="DNA PRIMASE"/>
    <property type="match status" value="1"/>
</dbReference>
<dbReference type="RefSeq" id="WP_382403482.1">
    <property type="nucleotide sequence ID" value="NZ_JBHSWH010000001.1"/>
</dbReference>
<evidence type="ECO:0000313" key="2">
    <source>
        <dbReference type="EMBL" id="MFC6706798.1"/>
    </source>
</evidence>
<dbReference type="Gene3D" id="3.40.1360.10">
    <property type="match status" value="1"/>
</dbReference>
<keyword evidence="3" id="KW-1185">Reference proteome</keyword>
<protein>
    <submittedName>
        <fullName evidence="2">Toprim domain-containing protein</fullName>
    </submittedName>
</protein>
<proteinExistence type="predicted"/>
<feature type="region of interest" description="Disordered" evidence="1">
    <location>
        <begin position="134"/>
        <end position="156"/>
    </location>
</feature>
<organism evidence="2 3">
    <name type="scientific">Flexivirga alba</name>
    <dbReference type="NCBI Taxonomy" id="702742"/>
    <lineage>
        <taxon>Bacteria</taxon>
        <taxon>Bacillati</taxon>
        <taxon>Actinomycetota</taxon>
        <taxon>Actinomycetes</taxon>
        <taxon>Micrococcales</taxon>
        <taxon>Dermacoccaceae</taxon>
        <taxon>Flexivirga</taxon>
    </lineage>
</organism>
<dbReference type="InterPro" id="IPR050219">
    <property type="entry name" value="DnaG_primase"/>
</dbReference>
<dbReference type="InterPro" id="IPR034151">
    <property type="entry name" value="TOPRIM_DnaG_bac"/>
</dbReference>
<dbReference type="Proteomes" id="UP001596298">
    <property type="component" value="Unassembled WGS sequence"/>
</dbReference>
<accession>A0ABW2AIQ9</accession>
<dbReference type="PANTHER" id="PTHR30313">
    <property type="entry name" value="DNA PRIMASE"/>
    <property type="match status" value="1"/>
</dbReference>
<evidence type="ECO:0000313" key="3">
    <source>
        <dbReference type="Proteomes" id="UP001596298"/>
    </source>
</evidence>
<evidence type="ECO:0000256" key="1">
    <source>
        <dbReference type="SAM" id="MobiDB-lite"/>
    </source>
</evidence>
<dbReference type="Pfam" id="PF13155">
    <property type="entry name" value="Toprim_2"/>
    <property type="match status" value="1"/>
</dbReference>
<reference evidence="3" key="1">
    <citation type="journal article" date="2019" name="Int. J. Syst. Evol. Microbiol.">
        <title>The Global Catalogue of Microorganisms (GCM) 10K type strain sequencing project: providing services to taxonomists for standard genome sequencing and annotation.</title>
        <authorList>
            <consortium name="The Broad Institute Genomics Platform"/>
            <consortium name="The Broad Institute Genome Sequencing Center for Infectious Disease"/>
            <person name="Wu L."/>
            <person name="Ma J."/>
        </authorList>
    </citation>
    <scope>NUCLEOTIDE SEQUENCE [LARGE SCALE GENOMIC DNA]</scope>
    <source>
        <strain evidence="3">CCUG 58127</strain>
    </source>
</reference>
<name>A0ABW2AIQ9_9MICO</name>
<gene>
    <name evidence="2" type="ORF">ACFQDH_16420</name>
</gene>
<comment type="caution">
    <text evidence="2">The sequence shown here is derived from an EMBL/GenBank/DDBJ whole genome shotgun (WGS) entry which is preliminary data.</text>
</comment>
<dbReference type="SUPFAM" id="SSF56731">
    <property type="entry name" value="DNA primase core"/>
    <property type="match status" value="1"/>
</dbReference>
<dbReference type="EMBL" id="JBHSWH010000001">
    <property type="protein sequence ID" value="MFC6706798.1"/>
    <property type="molecule type" value="Genomic_DNA"/>
</dbReference>